<dbReference type="Pfam" id="PF04130">
    <property type="entry name" value="GCP_C_terminal"/>
    <property type="match status" value="1"/>
</dbReference>
<dbReference type="GO" id="GO:0000922">
    <property type="term" value="C:spindle pole"/>
    <property type="evidence" value="ECO:0007669"/>
    <property type="project" value="InterPro"/>
</dbReference>
<evidence type="ECO:0000256" key="1">
    <source>
        <dbReference type="ARBA" id="ARBA00004267"/>
    </source>
</evidence>
<name>A0A6A5BS52_NAEFO</name>
<dbReference type="GeneID" id="68111441"/>
<keyword evidence="3 6" id="KW-0963">Cytoplasm</keyword>
<evidence type="ECO:0000256" key="7">
    <source>
        <dbReference type="SAM" id="MobiDB-lite"/>
    </source>
</evidence>
<dbReference type="GO" id="GO:0043015">
    <property type="term" value="F:gamma-tubulin binding"/>
    <property type="evidence" value="ECO:0007669"/>
    <property type="project" value="InterPro"/>
</dbReference>
<evidence type="ECO:0000256" key="6">
    <source>
        <dbReference type="RuleBase" id="RU363050"/>
    </source>
</evidence>
<accession>A0A6A5BS52</accession>
<feature type="compositionally biased region" description="Low complexity" evidence="7">
    <location>
        <begin position="30"/>
        <end position="43"/>
    </location>
</feature>
<evidence type="ECO:0000256" key="3">
    <source>
        <dbReference type="ARBA" id="ARBA00022490"/>
    </source>
</evidence>
<dbReference type="InterPro" id="IPR007259">
    <property type="entry name" value="GCP"/>
</dbReference>
<sequence>MLHELLLALSGFSGDIIVYVSEPLVAPSSTSSHHHPTLSSLSSQNNENHPTATTTTATTNIQPQREGFYLDDQLPFLHESEKHTIQQLCQIGFYYKKLSDFITHYSSGSLYILALKQGLQEILEGYLRILTRAEQEFCIWEEVSSNEIGGENSSSISSLNPFSPTPPSLFNSSSLAVQQHNNSTGAIMPLTYLKQLLRDYEIIFPNLLDIVKQVQAENLSGAKLLDFLYNATFSGIPIIEASINRLLYHCNVVLMKQISAWMIYGIISNQSEFFVCEEVSSQPNTSQSEEDLLKTNDVWEKQYVLKTNQIPSYISLRVANKILFIGKAIKILQTFNNISKTDRQYKLPNEELVGFKEAMKIHETSRKYNSFNFEFTIDKIRINVGTHLWNLVVMDCDLLGYIKSVREMYFLGMGDFFLCFIEDSDRIFNQPLTPQHLVKDLKNIFKQSSLKSSADNYKLLDHYTVSYNKISLTDTSNRYDLLRSKHWPNEITLEFNVGWPLNLFFTDDLKEMYNEIFKFLLTCKRIQHKLTTSWIPLTRNRSLKIFSGLSWTLLLRLKMANFVNSLQFYLHTEVIEGEFMAMEKSIKETKDFETAKRLHQTCIAKIHQRCFLNKKQIMIPLFTMLDQCLNLCDLVSMLSNDLRQERFQQSSHRLEQIEKDFERNKNLLIQIAPFLFAMGDVHAFIDEK</sequence>
<keyword evidence="4 6" id="KW-0493">Microtubule</keyword>
<dbReference type="GO" id="GO:0000278">
    <property type="term" value="P:mitotic cell cycle"/>
    <property type="evidence" value="ECO:0007669"/>
    <property type="project" value="TreeGrafter"/>
</dbReference>
<dbReference type="Proteomes" id="UP000444721">
    <property type="component" value="Unassembled WGS sequence"/>
</dbReference>
<evidence type="ECO:0000256" key="4">
    <source>
        <dbReference type="ARBA" id="ARBA00022701"/>
    </source>
</evidence>
<feature type="domain" description="Gamma tubulin complex component C-terminal" evidence="8">
    <location>
        <begin position="398"/>
        <end position="671"/>
    </location>
</feature>
<dbReference type="PANTHER" id="PTHR19302">
    <property type="entry name" value="GAMMA TUBULIN COMPLEX PROTEIN"/>
    <property type="match status" value="1"/>
</dbReference>
<dbReference type="RefSeq" id="XP_044561641.1">
    <property type="nucleotide sequence ID" value="XM_044707615.1"/>
</dbReference>
<dbReference type="InterPro" id="IPR042241">
    <property type="entry name" value="GCP_C_sf"/>
</dbReference>
<dbReference type="InterPro" id="IPR041470">
    <property type="entry name" value="GCP_N"/>
</dbReference>
<dbReference type="Pfam" id="PF17681">
    <property type="entry name" value="GCP_N_terminal"/>
    <property type="match status" value="1"/>
</dbReference>
<dbReference type="GO" id="GO:0051011">
    <property type="term" value="F:microtubule minus-end binding"/>
    <property type="evidence" value="ECO:0007669"/>
    <property type="project" value="TreeGrafter"/>
</dbReference>
<keyword evidence="5 6" id="KW-0206">Cytoskeleton</keyword>
<dbReference type="EMBL" id="VFQX01000036">
    <property type="protein sequence ID" value="KAF0976928.1"/>
    <property type="molecule type" value="Genomic_DNA"/>
</dbReference>
<dbReference type="GO" id="GO:0005874">
    <property type="term" value="C:microtubule"/>
    <property type="evidence" value="ECO:0007669"/>
    <property type="project" value="UniProtKB-KW"/>
</dbReference>
<dbReference type="GO" id="GO:0007020">
    <property type="term" value="P:microtubule nucleation"/>
    <property type="evidence" value="ECO:0007669"/>
    <property type="project" value="InterPro"/>
</dbReference>
<comment type="subcellular location">
    <subcellularLocation>
        <location evidence="1 6">Cytoplasm</location>
        <location evidence="1 6">Cytoskeleton</location>
        <location evidence="1 6">Microtubule organizing center</location>
    </subcellularLocation>
</comment>
<dbReference type="GO" id="GO:0000930">
    <property type="term" value="C:gamma-tubulin complex"/>
    <property type="evidence" value="ECO:0007669"/>
    <property type="project" value="TreeGrafter"/>
</dbReference>
<comment type="similarity">
    <text evidence="2 6">Belongs to the TUBGCP family.</text>
</comment>
<organism evidence="10 11">
    <name type="scientific">Naegleria fowleri</name>
    <name type="common">Brain eating amoeba</name>
    <dbReference type="NCBI Taxonomy" id="5763"/>
    <lineage>
        <taxon>Eukaryota</taxon>
        <taxon>Discoba</taxon>
        <taxon>Heterolobosea</taxon>
        <taxon>Tetramitia</taxon>
        <taxon>Eutetramitia</taxon>
        <taxon>Vahlkampfiidae</taxon>
        <taxon>Naegleria</taxon>
    </lineage>
</organism>
<keyword evidence="11" id="KW-1185">Reference proteome</keyword>
<reference evidence="10 11" key="1">
    <citation type="journal article" date="2019" name="Sci. Rep.">
        <title>Nanopore sequencing improves the draft genome of the human pathogenic amoeba Naegleria fowleri.</title>
        <authorList>
            <person name="Liechti N."/>
            <person name="Schurch N."/>
            <person name="Bruggmann R."/>
            <person name="Wittwer M."/>
        </authorList>
    </citation>
    <scope>NUCLEOTIDE SEQUENCE [LARGE SCALE GENOMIC DNA]</scope>
    <source>
        <strain evidence="10 11">ATCC 30894</strain>
    </source>
</reference>
<dbReference type="OrthoDB" id="78652at2759"/>
<feature type="region of interest" description="Disordered" evidence="7">
    <location>
        <begin position="30"/>
        <end position="62"/>
    </location>
</feature>
<gene>
    <name evidence="10" type="ORF">FDP41_004223</name>
</gene>
<comment type="caution">
    <text evidence="10">The sequence shown here is derived from an EMBL/GenBank/DDBJ whole genome shotgun (WGS) entry which is preliminary data.</text>
</comment>
<evidence type="ECO:0000313" key="11">
    <source>
        <dbReference type="Proteomes" id="UP000444721"/>
    </source>
</evidence>
<dbReference type="GO" id="GO:0051321">
    <property type="term" value="P:meiotic cell cycle"/>
    <property type="evidence" value="ECO:0007669"/>
    <property type="project" value="TreeGrafter"/>
</dbReference>
<dbReference type="AlphaFoldDB" id="A0A6A5BS52"/>
<dbReference type="PANTHER" id="PTHR19302:SF27">
    <property type="entry name" value="GAMMA-TUBULIN COMPLEX COMPONENT 4"/>
    <property type="match status" value="1"/>
</dbReference>
<protein>
    <recommendedName>
        <fullName evidence="6">Spindle pole body component</fullName>
    </recommendedName>
</protein>
<evidence type="ECO:0000313" key="10">
    <source>
        <dbReference type="EMBL" id="KAF0976928.1"/>
    </source>
</evidence>
<dbReference type="GO" id="GO:0051225">
    <property type="term" value="P:spindle assembly"/>
    <property type="evidence" value="ECO:0007669"/>
    <property type="project" value="TreeGrafter"/>
</dbReference>
<feature type="domain" description="Gamma tubulin complex component protein N-terminal" evidence="9">
    <location>
        <begin position="2"/>
        <end position="393"/>
    </location>
</feature>
<evidence type="ECO:0000259" key="8">
    <source>
        <dbReference type="Pfam" id="PF04130"/>
    </source>
</evidence>
<dbReference type="VEuPathDB" id="AmoebaDB:FDP41_004223"/>
<evidence type="ECO:0000259" key="9">
    <source>
        <dbReference type="Pfam" id="PF17681"/>
    </source>
</evidence>
<proteinExistence type="inferred from homology"/>
<dbReference type="VEuPathDB" id="AmoebaDB:NfTy_068270"/>
<dbReference type="VEuPathDB" id="AmoebaDB:NF0041430"/>
<evidence type="ECO:0000256" key="5">
    <source>
        <dbReference type="ARBA" id="ARBA00023212"/>
    </source>
</evidence>
<dbReference type="GO" id="GO:0031122">
    <property type="term" value="P:cytoplasmic microtubule organization"/>
    <property type="evidence" value="ECO:0007669"/>
    <property type="project" value="TreeGrafter"/>
</dbReference>
<dbReference type="InterPro" id="IPR040457">
    <property type="entry name" value="GCP_C"/>
</dbReference>
<dbReference type="OMA" id="QNTCELE"/>
<evidence type="ECO:0000256" key="2">
    <source>
        <dbReference type="ARBA" id="ARBA00010337"/>
    </source>
</evidence>
<dbReference type="Gene3D" id="1.20.120.1900">
    <property type="entry name" value="Gamma-tubulin complex, C-terminal domain"/>
    <property type="match status" value="1"/>
</dbReference>